<accession>A0A8X6G6H8</accession>
<protein>
    <submittedName>
        <fullName evidence="2">Uncharacterized protein</fullName>
    </submittedName>
</protein>
<reference evidence="2" key="1">
    <citation type="submission" date="2020-07" db="EMBL/GenBank/DDBJ databases">
        <title>Multicomponent nature underlies the extraordinary mechanical properties of spider dragline silk.</title>
        <authorList>
            <person name="Kono N."/>
            <person name="Nakamura H."/>
            <person name="Mori M."/>
            <person name="Yoshida Y."/>
            <person name="Ohtoshi R."/>
            <person name="Malay A.D."/>
            <person name="Moran D.A.P."/>
            <person name="Tomita M."/>
            <person name="Numata K."/>
            <person name="Arakawa K."/>
        </authorList>
    </citation>
    <scope>NUCLEOTIDE SEQUENCE</scope>
</reference>
<proteinExistence type="predicted"/>
<gene>
    <name evidence="2" type="ORF">TNCT_724681</name>
</gene>
<name>A0A8X6G6H8_TRICU</name>
<evidence type="ECO:0000313" key="2">
    <source>
        <dbReference type="EMBL" id="GFQ75388.1"/>
    </source>
</evidence>
<feature type="region of interest" description="Disordered" evidence="1">
    <location>
        <begin position="1"/>
        <end position="20"/>
    </location>
</feature>
<evidence type="ECO:0000313" key="3">
    <source>
        <dbReference type="Proteomes" id="UP000887116"/>
    </source>
</evidence>
<dbReference type="EMBL" id="BMAO01031482">
    <property type="protein sequence ID" value="GFQ75388.1"/>
    <property type="molecule type" value="Genomic_DNA"/>
</dbReference>
<keyword evidence="3" id="KW-1185">Reference proteome</keyword>
<comment type="caution">
    <text evidence="2">The sequence shown here is derived from an EMBL/GenBank/DDBJ whole genome shotgun (WGS) entry which is preliminary data.</text>
</comment>
<organism evidence="2 3">
    <name type="scientific">Trichonephila clavata</name>
    <name type="common">Joro spider</name>
    <name type="synonym">Nephila clavata</name>
    <dbReference type="NCBI Taxonomy" id="2740835"/>
    <lineage>
        <taxon>Eukaryota</taxon>
        <taxon>Metazoa</taxon>
        <taxon>Ecdysozoa</taxon>
        <taxon>Arthropoda</taxon>
        <taxon>Chelicerata</taxon>
        <taxon>Arachnida</taxon>
        <taxon>Araneae</taxon>
        <taxon>Araneomorphae</taxon>
        <taxon>Entelegynae</taxon>
        <taxon>Araneoidea</taxon>
        <taxon>Nephilidae</taxon>
        <taxon>Trichonephila</taxon>
    </lineage>
</organism>
<dbReference type="AlphaFoldDB" id="A0A8X6G6H8"/>
<evidence type="ECO:0000256" key="1">
    <source>
        <dbReference type="SAM" id="MobiDB-lite"/>
    </source>
</evidence>
<sequence>MRCLDNWGKRQGVQNGSEEDEIFGGRRESFPIGRATRLPLGGPVYSEACLGFICEFVRVESTTRNFSFLTFPLAALSCFPNSKRNG</sequence>
<dbReference type="Proteomes" id="UP000887116">
    <property type="component" value="Unassembled WGS sequence"/>
</dbReference>